<evidence type="ECO:0000256" key="2">
    <source>
        <dbReference type="ARBA" id="ARBA00022475"/>
    </source>
</evidence>
<dbReference type="InterPro" id="IPR017896">
    <property type="entry name" value="4Fe4S_Fe-S-bd"/>
</dbReference>
<dbReference type="NCBIfam" id="TIGR02486">
    <property type="entry name" value="RDH"/>
    <property type="match status" value="1"/>
</dbReference>
<evidence type="ECO:0000256" key="9">
    <source>
        <dbReference type="ARBA" id="ARBA00029374"/>
    </source>
</evidence>
<dbReference type="InterPro" id="IPR017900">
    <property type="entry name" value="4Fe4S_Fe_S_CS"/>
</dbReference>
<keyword evidence="2" id="KW-1003">Cell membrane</keyword>
<keyword evidence="7" id="KW-0411">Iron-sulfur</keyword>
<gene>
    <name evidence="11" type="primary">rdhA24</name>
</gene>
<dbReference type="SUPFAM" id="SSF54862">
    <property type="entry name" value="4Fe-4S ferredoxins"/>
    <property type="match status" value="1"/>
</dbReference>
<dbReference type="PROSITE" id="PS51379">
    <property type="entry name" value="4FE4S_FER_2"/>
    <property type="match status" value="1"/>
</dbReference>
<evidence type="ECO:0000256" key="5">
    <source>
        <dbReference type="ARBA" id="ARBA00022729"/>
    </source>
</evidence>
<keyword evidence="3" id="KW-0004">4Fe-4S</keyword>
<evidence type="ECO:0000256" key="4">
    <source>
        <dbReference type="ARBA" id="ARBA00022723"/>
    </source>
</evidence>
<evidence type="ECO:0000256" key="7">
    <source>
        <dbReference type="ARBA" id="ARBA00023014"/>
    </source>
</evidence>
<dbReference type="AlphaFoldDB" id="A0A0A7NWQ1"/>
<dbReference type="Pfam" id="PF13484">
    <property type="entry name" value="Fer4_16"/>
    <property type="match status" value="1"/>
</dbReference>
<dbReference type="EMBL" id="KP085023">
    <property type="protein sequence ID" value="AIZ97103.1"/>
    <property type="molecule type" value="Genomic_DNA"/>
</dbReference>
<keyword evidence="4" id="KW-0479">Metal-binding</keyword>
<dbReference type="GO" id="GO:0046872">
    <property type="term" value="F:metal ion binding"/>
    <property type="evidence" value="ECO:0007669"/>
    <property type="project" value="UniProtKB-KW"/>
</dbReference>
<dbReference type="NCBIfam" id="TIGR01409">
    <property type="entry name" value="TAT_signal_seq"/>
    <property type="match status" value="1"/>
</dbReference>
<evidence type="ECO:0000259" key="10">
    <source>
        <dbReference type="PROSITE" id="PS51379"/>
    </source>
</evidence>
<keyword evidence="6" id="KW-0408">Iron</keyword>
<dbReference type="InterPro" id="IPR012832">
    <property type="entry name" value="RDH"/>
</dbReference>
<dbReference type="Gene3D" id="3.30.70.20">
    <property type="match status" value="1"/>
</dbReference>
<sequence>MNKFHSSVSRRDFMKGLGIAGAGLGAAAAAVPVFHDLDEAVSAPVAGGFRRPWWVKEREYEDPTCEVDWSQIERSDNSWIMHGVRNGVKGGYLFAGQKYLDWQKEGSDQAFNGVKNNEPGLTLRDMALEGGASPLLMGLNKVVNFVLPEIDQDQVLAQFGFTAAAWPNASSFWVASAPPDFWGVPKWQGTPEENSRMLRSAMRFFGASEVRFAELNEKTKKLIFTHHVHNTPIVFEDVDKAYEVAGQKFVLPDKPLYIVSVAVQMSKEMYRQGNAGIRFAANNMRYRLNNVVQVATQSFLKGIGYQGIGYPSESLFHGMMPSQADAILTGFAEMARNNNYCISPEFGTVAGYYSILTDLPLAPDKPIDAGYFRFCHTCRKCAEACPSQAISFDSEPTWDIPPSSVDPAKATLYSTPGKKVFHTDSPACYSRWIGLHGCARCMGTCVFNTNSSAMVHDMVRATIGTTGLFNGFLWNADKAFGYGLIPPEKWEEWWDKDYPVLGQDSTIGSYYGGY</sequence>
<organism evidence="11">
    <name type="scientific">Dehalococcoides mccartyi</name>
    <dbReference type="NCBI Taxonomy" id="61435"/>
    <lineage>
        <taxon>Bacteria</taxon>
        <taxon>Bacillati</taxon>
        <taxon>Chloroflexota</taxon>
        <taxon>Dehalococcoidia</taxon>
        <taxon>Dehalococcoidales</taxon>
        <taxon>Dehalococcoidaceae</taxon>
        <taxon>Dehalococcoides</taxon>
    </lineage>
</organism>
<dbReference type="RefSeq" id="WP_078986765.1">
    <property type="nucleotide sequence ID" value="NZ_CP019969.1"/>
</dbReference>
<dbReference type="InterPro" id="IPR006311">
    <property type="entry name" value="TAT_signal"/>
</dbReference>
<protein>
    <submittedName>
        <fullName evidence="11">Reductive dehalogenase-like protein KB1rdhA24</fullName>
    </submittedName>
</protein>
<dbReference type="InterPro" id="IPR019546">
    <property type="entry name" value="TAT_signal_bac_arc"/>
</dbReference>
<reference evidence="11" key="1">
    <citation type="submission" date="2014-10" db="EMBL/GenBank/DDBJ databases">
        <title>Reductive dehalogenase homologous genes as biomarkers for distinguishing populations of Dehalococcoides in mixed dechlorinating cultures and in groundwater.</title>
        <authorList>
            <person name="Perez-De-Mora A."/>
            <person name="Zila A."/>
            <person name="Mcmaster M.L."/>
            <person name="Liang X."/>
            <person name="Dworatzek S."/>
            <person name="Edwards E.A."/>
        </authorList>
    </citation>
    <scope>NUCLEOTIDE SEQUENCE</scope>
</reference>
<evidence type="ECO:0000313" key="11">
    <source>
        <dbReference type="EMBL" id="AIZ97103.1"/>
    </source>
</evidence>
<dbReference type="PROSITE" id="PS51318">
    <property type="entry name" value="TAT"/>
    <property type="match status" value="1"/>
</dbReference>
<dbReference type="InterPro" id="IPR028894">
    <property type="entry name" value="RDH_dom"/>
</dbReference>
<dbReference type="Pfam" id="PF13486">
    <property type="entry name" value="Dehalogenase"/>
    <property type="match status" value="1"/>
</dbReference>
<dbReference type="GO" id="GO:0005886">
    <property type="term" value="C:plasma membrane"/>
    <property type="evidence" value="ECO:0007669"/>
    <property type="project" value="UniProtKB-SubCell"/>
</dbReference>
<keyword evidence="8" id="KW-0472">Membrane</keyword>
<evidence type="ECO:0000256" key="3">
    <source>
        <dbReference type="ARBA" id="ARBA00022485"/>
    </source>
</evidence>
<keyword evidence="5" id="KW-0732">Signal</keyword>
<dbReference type="PROSITE" id="PS00198">
    <property type="entry name" value="4FE4S_FER_1"/>
    <property type="match status" value="1"/>
</dbReference>
<comment type="subcellular location">
    <subcellularLocation>
        <location evidence="1">Cell membrane</location>
    </subcellularLocation>
</comment>
<evidence type="ECO:0000256" key="1">
    <source>
        <dbReference type="ARBA" id="ARBA00004236"/>
    </source>
</evidence>
<proteinExistence type="predicted"/>
<dbReference type="GO" id="GO:0051539">
    <property type="term" value="F:4 iron, 4 sulfur cluster binding"/>
    <property type="evidence" value="ECO:0007669"/>
    <property type="project" value="UniProtKB-KW"/>
</dbReference>
<name>A0A0A7NWQ1_9CHLR</name>
<comment type="cofactor">
    <cofactor evidence="9">
        <name>corrinoid</name>
        <dbReference type="ChEBI" id="CHEBI:33913"/>
    </cofactor>
</comment>
<feature type="domain" description="4Fe-4S ferredoxin-type" evidence="10">
    <location>
        <begin position="363"/>
        <end position="395"/>
    </location>
</feature>
<accession>A0A0A7NWQ1</accession>
<evidence type="ECO:0000256" key="6">
    <source>
        <dbReference type="ARBA" id="ARBA00023004"/>
    </source>
</evidence>
<evidence type="ECO:0000256" key="8">
    <source>
        <dbReference type="ARBA" id="ARBA00023136"/>
    </source>
</evidence>